<feature type="domain" description="Protein kinase" evidence="6">
    <location>
        <begin position="38"/>
        <end position="323"/>
    </location>
</feature>
<dbReference type="Gene3D" id="1.10.510.10">
    <property type="entry name" value="Transferase(Phosphotransferase) domain 1"/>
    <property type="match status" value="1"/>
</dbReference>
<feature type="compositionally biased region" description="Basic and acidic residues" evidence="5">
    <location>
        <begin position="379"/>
        <end position="398"/>
    </location>
</feature>
<evidence type="ECO:0000256" key="5">
    <source>
        <dbReference type="SAM" id="MobiDB-lite"/>
    </source>
</evidence>
<evidence type="ECO:0000313" key="7">
    <source>
        <dbReference type="EMBL" id="CAB3234452.1"/>
    </source>
</evidence>
<dbReference type="AlphaFoldDB" id="A0A8S0ZRM3"/>
<organism evidence="7 8">
    <name type="scientific">Arctia plantaginis</name>
    <name type="common">Wood tiger moth</name>
    <name type="synonym">Phalaena plantaginis</name>
    <dbReference type="NCBI Taxonomy" id="874455"/>
    <lineage>
        <taxon>Eukaryota</taxon>
        <taxon>Metazoa</taxon>
        <taxon>Ecdysozoa</taxon>
        <taxon>Arthropoda</taxon>
        <taxon>Hexapoda</taxon>
        <taxon>Insecta</taxon>
        <taxon>Pterygota</taxon>
        <taxon>Neoptera</taxon>
        <taxon>Endopterygota</taxon>
        <taxon>Lepidoptera</taxon>
        <taxon>Glossata</taxon>
        <taxon>Ditrysia</taxon>
        <taxon>Noctuoidea</taxon>
        <taxon>Erebidae</taxon>
        <taxon>Arctiinae</taxon>
        <taxon>Arctia</taxon>
    </lineage>
</organism>
<dbReference type="InterPro" id="IPR017441">
    <property type="entry name" value="Protein_kinase_ATP_BS"/>
</dbReference>
<evidence type="ECO:0000256" key="3">
    <source>
        <dbReference type="ARBA" id="ARBA00022840"/>
    </source>
</evidence>
<feature type="compositionally biased region" description="Polar residues" evidence="5">
    <location>
        <begin position="431"/>
        <end position="440"/>
    </location>
</feature>
<dbReference type="OrthoDB" id="5596951at2759"/>
<name>A0A8S0ZRM3_ARCPL</name>
<keyword evidence="2 4" id="KW-0547">Nucleotide-binding</keyword>
<protein>
    <recommendedName>
        <fullName evidence="1">non-specific serine/threonine protein kinase</fullName>
        <ecNumber evidence="1">2.7.11.1</ecNumber>
    </recommendedName>
</protein>
<dbReference type="GO" id="GO:0005524">
    <property type="term" value="F:ATP binding"/>
    <property type="evidence" value="ECO:0007669"/>
    <property type="project" value="UniProtKB-UniRule"/>
</dbReference>
<dbReference type="InterPro" id="IPR008271">
    <property type="entry name" value="Ser/Thr_kinase_AS"/>
</dbReference>
<dbReference type="Pfam" id="PF00069">
    <property type="entry name" value="Pkinase"/>
    <property type="match status" value="1"/>
</dbReference>
<feature type="region of interest" description="Disordered" evidence="5">
    <location>
        <begin position="364"/>
        <end position="477"/>
    </location>
</feature>
<dbReference type="InterPro" id="IPR050235">
    <property type="entry name" value="CK1_Ser-Thr_kinase"/>
</dbReference>
<dbReference type="PROSITE" id="PS50011">
    <property type="entry name" value="PROTEIN_KINASE_DOM"/>
    <property type="match status" value="1"/>
</dbReference>
<dbReference type="EC" id="2.7.11.1" evidence="1"/>
<dbReference type="SMART" id="SM00220">
    <property type="entry name" value="S_TKc"/>
    <property type="match status" value="1"/>
</dbReference>
<evidence type="ECO:0000256" key="2">
    <source>
        <dbReference type="ARBA" id="ARBA00022741"/>
    </source>
</evidence>
<sequence length="538" mass="60669">MAGRAKKAAPKKKGAGYKMPDPIPLGEVIKDTLFKKEWRIGPSIGVGGFGEIYSACDNTSKSKADYPYAIKIEPSENGPLFVENNFYIRNANKDDIAQFIKSKKLSSLGMPLYFGRGTHECKGVTYRYLVLEKYGKDVWSLFNNAGKSFLPTTVFQLGIQMLDVLEYIHSRGYVHADIKGANMLLGLKKGSENQVYLVDFGLATRVREDQPFTPNPKCAHNGTIEYTSRDAHLGEPTMRGDLEILGYNMLHWLIGELPWEKSLKTPQTVQTLKENFMKDVRKNVSKYSNVPEALIKFLEYINSMKPKDVPDYAKCRKILEDYLKKQGVKSSTKLDFSNSKKLSKIKANISEDVEVLDNETVKEVQNGDVPKKRSRKVKVTSEVDTENRQPETQKETKKSNKRKSSEPIVVVNVKKTRLKPSATPPAKKNHTNIATQTSIEKPTRRSPRVQTSRHVSFDSPISEIVGDKTGDSINSSGDIFDDSFTIKEVKVKPRKKLLSKKEEEITVERVVKKKVRSVKKLKSWKDSATIVNGRSPPT</sequence>
<evidence type="ECO:0000256" key="4">
    <source>
        <dbReference type="PROSITE-ProRule" id="PRU10141"/>
    </source>
</evidence>
<dbReference type="Proteomes" id="UP000494256">
    <property type="component" value="Unassembled WGS sequence"/>
</dbReference>
<dbReference type="EMBL" id="CADEBD010000294">
    <property type="protein sequence ID" value="CAB3234452.1"/>
    <property type="molecule type" value="Genomic_DNA"/>
</dbReference>
<accession>A0A8S0ZRM3</accession>
<keyword evidence="3 4" id="KW-0067">ATP-binding</keyword>
<evidence type="ECO:0000313" key="8">
    <source>
        <dbReference type="Proteomes" id="UP000494256"/>
    </source>
</evidence>
<gene>
    <name evidence="7" type="ORF">APLA_LOCUS6656</name>
</gene>
<dbReference type="PROSITE" id="PS00108">
    <property type="entry name" value="PROTEIN_KINASE_ST"/>
    <property type="match status" value="1"/>
</dbReference>
<comment type="caution">
    <text evidence="7">The sequence shown here is derived from an EMBL/GenBank/DDBJ whole genome shotgun (WGS) entry which is preliminary data.</text>
</comment>
<dbReference type="InterPro" id="IPR011009">
    <property type="entry name" value="Kinase-like_dom_sf"/>
</dbReference>
<dbReference type="PANTHER" id="PTHR11909">
    <property type="entry name" value="CASEIN KINASE-RELATED"/>
    <property type="match status" value="1"/>
</dbReference>
<evidence type="ECO:0000259" key="6">
    <source>
        <dbReference type="PROSITE" id="PS50011"/>
    </source>
</evidence>
<dbReference type="InterPro" id="IPR000719">
    <property type="entry name" value="Prot_kinase_dom"/>
</dbReference>
<proteinExistence type="predicted"/>
<dbReference type="PROSITE" id="PS00107">
    <property type="entry name" value="PROTEIN_KINASE_ATP"/>
    <property type="match status" value="1"/>
</dbReference>
<dbReference type="GO" id="GO:0004674">
    <property type="term" value="F:protein serine/threonine kinase activity"/>
    <property type="evidence" value="ECO:0007669"/>
    <property type="project" value="UniProtKB-EC"/>
</dbReference>
<evidence type="ECO:0000256" key="1">
    <source>
        <dbReference type="ARBA" id="ARBA00012513"/>
    </source>
</evidence>
<feature type="binding site" evidence="4">
    <location>
        <position position="71"/>
    </location>
    <ligand>
        <name>ATP</name>
        <dbReference type="ChEBI" id="CHEBI:30616"/>
    </ligand>
</feature>
<reference evidence="7 8" key="1">
    <citation type="submission" date="2020-04" db="EMBL/GenBank/DDBJ databases">
        <authorList>
            <person name="Wallbank WR R."/>
            <person name="Pardo Diaz C."/>
            <person name="Kozak K."/>
            <person name="Martin S."/>
            <person name="Jiggins C."/>
            <person name="Moest M."/>
            <person name="Warren A I."/>
            <person name="Byers J.R.P. K."/>
            <person name="Montejo-Kovacevich G."/>
            <person name="Yen C E."/>
        </authorList>
    </citation>
    <scope>NUCLEOTIDE SEQUENCE [LARGE SCALE GENOMIC DNA]</scope>
</reference>
<dbReference type="SUPFAM" id="SSF56112">
    <property type="entry name" value="Protein kinase-like (PK-like)"/>
    <property type="match status" value="1"/>
</dbReference>